<sequence>MRSSLDCHSFPCPFRRIRCTDRRWYNADYLQGMRSSLDRGLPLPPQPDGILINGAGPRQITFYFQPDLGLGYDEFGGDFHGPIFLWVH</sequence>
<reference evidence="1 2" key="1">
    <citation type="submission" date="2024-01" db="EMBL/GenBank/DDBJ databases">
        <title>Genome assemblies of Stephania.</title>
        <authorList>
            <person name="Yang L."/>
        </authorList>
    </citation>
    <scope>NUCLEOTIDE SEQUENCE [LARGE SCALE GENOMIC DNA]</scope>
    <source>
        <strain evidence="1">QJT</strain>
        <tissue evidence="1">Leaf</tissue>
    </source>
</reference>
<dbReference type="EMBL" id="JBBNAE010000002">
    <property type="protein sequence ID" value="KAK9144990.1"/>
    <property type="molecule type" value="Genomic_DNA"/>
</dbReference>
<accession>A0AAP0K5F3</accession>
<keyword evidence="2" id="KW-1185">Reference proteome</keyword>
<name>A0AAP0K5F3_9MAGN</name>
<dbReference type="AlphaFoldDB" id="A0AAP0K5F3"/>
<protein>
    <submittedName>
        <fullName evidence="1">Uncharacterized protein</fullName>
    </submittedName>
</protein>
<proteinExistence type="predicted"/>
<dbReference type="Proteomes" id="UP001417504">
    <property type="component" value="Unassembled WGS sequence"/>
</dbReference>
<evidence type="ECO:0000313" key="1">
    <source>
        <dbReference type="EMBL" id="KAK9144990.1"/>
    </source>
</evidence>
<organism evidence="1 2">
    <name type="scientific">Stephania japonica</name>
    <dbReference type="NCBI Taxonomy" id="461633"/>
    <lineage>
        <taxon>Eukaryota</taxon>
        <taxon>Viridiplantae</taxon>
        <taxon>Streptophyta</taxon>
        <taxon>Embryophyta</taxon>
        <taxon>Tracheophyta</taxon>
        <taxon>Spermatophyta</taxon>
        <taxon>Magnoliopsida</taxon>
        <taxon>Ranunculales</taxon>
        <taxon>Menispermaceae</taxon>
        <taxon>Menispermoideae</taxon>
        <taxon>Cissampelideae</taxon>
        <taxon>Stephania</taxon>
    </lineage>
</organism>
<evidence type="ECO:0000313" key="2">
    <source>
        <dbReference type="Proteomes" id="UP001417504"/>
    </source>
</evidence>
<gene>
    <name evidence="1" type="ORF">Sjap_004893</name>
</gene>
<comment type="caution">
    <text evidence="1">The sequence shown here is derived from an EMBL/GenBank/DDBJ whole genome shotgun (WGS) entry which is preliminary data.</text>
</comment>